<protein>
    <recommendedName>
        <fullName evidence="3">Transglutaminase-like domain-containing protein</fullName>
    </recommendedName>
</protein>
<evidence type="ECO:0000256" key="2">
    <source>
        <dbReference type="SAM" id="Phobius"/>
    </source>
</evidence>
<dbReference type="RefSeq" id="WP_101332427.1">
    <property type="nucleotide sequence ID" value="NZ_PJNH01000004.1"/>
</dbReference>
<dbReference type="InterPro" id="IPR038765">
    <property type="entry name" value="Papain-like_cys_pep_sf"/>
</dbReference>
<feature type="domain" description="Transglutaminase-like" evidence="3">
    <location>
        <begin position="476"/>
        <end position="555"/>
    </location>
</feature>
<dbReference type="AlphaFoldDB" id="A0A2I0QQR6"/>
<keyword evidence="2" id="KW-0812">Transmembrane</keyword>
<evidence type="ECO:0000313" key="5">
    <source>
        <dbReference type="Proteomes" id="UP000243524"/>
    </source>
</evidence>
<dbReference type="OrthoDB" id="9804872at2"/>
<feature type="transmembrane region" description="Helical" evidence="2">
    <location>
        <begin position="617"/>
        <end position="635"/>
    </location>
</feature>
<organism evidence="4 5">
    <name type="scientific">Halalkalibacillus sediminis</name>
    <dbReference type="NCBI Taxonomy" id="2018042"/>
    <lineage>
        <taxon>Bacteria</taxon>
        <taxon>Bacillati</taxon>
        <taxon>Bacillota</taxon>
        <taxon>Bacilli</taxon>
        <taxon>Bacillales</taxon>
        <taxon>Bacillaceae</taxon>
        <taxon>Halalkalibacillus</taxon>
    </lineage>
</organism>
<keyword evidence="5" id="KW-1185">Reference proteome</keyword>
<feature type="transmembrane region" description="Helical" evidence="2">
    <location>
        <begin position="200"/>
        <end position="222"/>
    </location>
</feature>
<dbReference type="PANTHER" id="PTHR42736:SF1">
    <property type="entry name" value="PROTEIN-GLUTAMINE GAMMA-GLUTAMYLTRANSFERASE"/>
    <property type="match status" value="1"/>
</dbReference>
<evidence type="ECO:0000259" key="3">
    <source>
        <dbReference type="SMART" id="SM00460"/>
    </source>
</evidence>
<evidence type="ECO:0000313" key="4">
    <source>
        <dbReference type="EMBL" id="PKR76677.1"/>
    </source>
</evidence>
<dbReference type="EMBL" id="PJNH01000004">
    <property type="protein sequence ID" value="PKR76677.1"/>
    <property type="molecule type" value="Genomic_DNA"/>
</dbReference>
<sequence>MNLSTQQSKQLIGLILYAGAFLLLLEWLFPLEQITDTDNVFAFYLYLGLCFLLTVSFLPTWSTSILKFLGLVFVMDQLFYPVTIFSREWFSLFYNDIATNISLAISQNWLQLTPSFRTLLFLVLLWMMSYLLYYWFVVVKKPFSFILFTIVYLTLLDTFTYYDAGTPIIRVFIVSVAILGVAHIYRVLDKEGISTDSSRTLVKWVVPLLAVIAFSTVIGYAAPKFDPQWPDPVPYLEGTAEKTFGGGGSGTQRIGYGENDDRLGGGFIADDTTVFYAQAKSSGYWKVETKDTYTGLGWERTREGEFLEAPGSGQARELPELNQYNEEIVTEFNRSEIQFEELGNLTKLPYRYGLSVLFSENGTEFEYNPITGEIFPLIDGERELIDGVTSAVDEHAYPINKMRESTYGEIPQEYLQLPDDLPQRVVDLAEEIAANGENPYDKAKLIESYFSMEGFEYETEDVPVPEEDEDYVDQFLFESQKGYCDNFSTSMVVMLRAIDIPARWVKGFTGGEPLYNQEVFEDNELKSYEVQNNNAHSWVEVYFPEVGWVPFEPTVGFSNESDFTLGEDVETGEDESEENDPLEAPEQEEELPEPDQGEETPEGESDSDNAGAIYFKWQYWLLGLALIGLLTYLLIRYRYQLMTKWKKAKFNRRNDLDTLTKSYKYLLQVLDKEGFSRKEGQTLREFARDVDRFLGNSDMSQLTNYYERAIYKEEDIHQNHDYIYQLWHRIVRYLA</sequence>
<feature type="transmembrane region" description="Helical" evidence="2">
    <location>
        <begin position="116"/>
        <end position="136"/>
    </location>
</feature>
<feature type="transmembrane region" description="Helical" evidence="2">
    <location>
        <begin position="12"/>
        <end position="29"/>
    </location>
</feature>
<feature type="region of interest" description="Disordered" evidence="1">
    <location>
        <begin position="562"/>
        <end position="607"/>
    </location>
</feature>
<feature type="transmembrane region" description="Helical" evidence="2">
    <location>
        <begin position="68"/>
        <end position="86"/>
    </location>
</feature>
<feature type="transmembrane region" description="Helical" evidence="2">
    <location>
        <begin position="143"/>
        <end position="162"/>
    </location>
</feature>
<reference evidence="4 5" key="1">
    <citation type="submission" date="2017-06" db="EMBL/GenBank/DDBJ databases">
        <title>the draft geome sequence of Illustriluteabacillus marina B3227.</title>
        <authorList>
            <person name="He R.-H."/>
            <person name="Du Z.-J."/>
        </authorList>
    </citation>
    <scope>NUCLEOTIDE SEQUENCE [LARGE SCALE GENOMIC DNA]</scope>
    <source>
        <strain evidence="4 5">B3227</strain>
    </source>
</reference>
<keyword evidence="2" id="KW-1133">Transmembrane helix</keyword>
<evidence type="ECO:0000256" key="1">
    <source>
        <dbReference type="SAM" id="MobiDB-lite"/>
    </source>
</evidence>
<gene>
    <name evidence="4" type="ORF">CEY16_12725</name>
</gene>
<dbReference type="PANTHER" id="PTHR42736">
    <property type="entry name" value="PROTEIN-GLUTAMINE GAMMA-GLUTAMYLTRANSFERASE"/>
    <property type="match status" value="1"/>
</dbReference>
<dbReference type="InterPro" id="IPR052901">
    <property type="entry name" value="Bact_TGase-like"/>
</dbReference>
<dbReference type="SUPFAM" id="SSF54001">
    <property type="entry name" value="Cysteine proteinases"/>
    <property type="match status" value="1"/>
</dbReference>
<dbReference type="SMART" id="SM00460">
    <property type="entry name" value="TGc"/>
    <property type="match status" value="1"/>
</dbReference>
<dbReference type="Pfam" id="PF01841">
    <property type="entry name" value="Transglut_core"/>
    <property type="match status" value="1"/>
</dbReference>
<feature type="compositionally biased region" description="Acidic residues" evidence="1">
    <location>
        <begin position="565"/>
        <end position="607"/>
    </location>
</feature>
<comment type="caution">
    <text evidence="4">The sequence shown here is derived from an EMBL/GenBank/DDBJ whole genome shotgun (WGS) entry which is preliminary data.</text>
</comment>
<accession>A0A2I0QQR6</accession>
<feature type="transmembrane region" description="Helical" evidence="2">
    <location>
        <begin position="168"/>
        <end position="188"/>
    </location>
</feature>
<name>A0A2I0QQR6_9BACI</name>
<dbReference type="Proteomes" id="UP000243524">
    <property type="component" value="Unassembled WGS sequence"/>
</dbReference>
<dbReference type="InterPro" id="IPR002931">
    <property type="entry name" value="Transglutaminase-like"/>
</dbReference>
<dbReference type="Gene3D" id="3.10.620.30">
    <property type="match status" value="1"/>
</dbReference>
<feature type="transmembrane region" description="Helical" evidence="2">
    <location>
        <begin position="41"/>
        <end position="61"/>
    </location>
</feature>
<proteinExistence type="predicted"/>
<keyword evidence="2" id="KW-0472">Membrane</keyword>